<evidence type="ECO:0000313" key="3">
    <source>
        <dbReference type="Proteomes" id="UP000249081"/>
    </source>
</evidence>
<feature type="domain" description="RiboL-PSP-HEPN" evidence="1">
    <location>
        <begin position="7"/>
        <end position="155"/>
    </location>
</feature>
<evidence type="ECO:0000313" key="2">
    <source>
        <dbReference type="EMBL" id="PZO41986.1"/>
    </source>
</evidence>
<protein>
    <recommendedName>
        <fullName evidence="1">RiboL-PSP-HEPN domain-containing protein</fullName>
    </recommendedName>
</protein>
<sequence>MINHEVNRQIQSLKFLLKKTSQISGDDSEVQSHWAKYICILSAGLLENSIYEIYREFVENASSKPVSNFATATLYKIQNPNATRFIEISRSFNPLWADELEKYLSEDGRKEAIDSIIANRHKIAHGKPSNISLSRIREYLEKSIQVLSFLEEQVKR</sequence>
<dbReference type="AlphaFoldDB" id="A0A2W4WAU6"/>
<gene>
    <name evidence="2" type="ORF">DCF17_09790</name>
</gene>
<organism evidence="2 3">
    <name type="scientific">Shackletoniella antarctica</name>
    <dbReference type="NCBI Taxonomy" id="268115"/>
    <lineage>
        <taxon>Bacteria</taxon>
        <taxon>Bacillati</taxon>
        <taxon>Cyanobacteriota</taxon>
        <taxon>Cyanophyceae</taxon>
        <taxon>Oculatellales</taxon>
        <taxon>Oculatellaceae</taxon>
        <taxon>Shackletoniella</taxon>
    </lineage>
</organism>
<dbReference type="Pfam" id="PF18735">
    <property type="entry name" value="HEPN_RiboL-PSP"/>
    <property type="match status" value="1"/>
</dbReference>
<dbReference type="InterPro" id="IPR041519">
    <property type="entry name" value="HEPN_RiboL-PSP"/>
</dbReference>
<comment type="caution">
    <text evidence="2">The sequence shown here is derived from an EMBL/GenBank/DDBJ whole genome shotgun (WGS) entry which is preliminary data.</text>
</comment>
<dbReference type="Proteomes" id="UP000249081">
    <property type="component" value="Unassembled WGS sequence"/>
</dbReference>
<reference evidence="3" key="1">
    <citation type="submission" date="2018-04" db="EMBL/GenBank/DDBJ databases">
        <authorList>
            <person name="Cornet L."/>
        </authorList>
    </citation>
    <scope>NUCLEOTIDE SEQUENCE [LARGE SCALE GENOMIC DNA]</scope>
</reference>
<proteinExistence type="predicted"/>
<accession>A0A2W4WAU6</accession>
<name>A0A2W4WAU6_9CYAN</name>
<evidence type="ECO:0000259" key="1">
    <source>
        <dbReference type="Pfam" id="PF18735"/>
    </source>
</evidence>
<dbReference type="EMBL" id="QBMN01000056">
    <property type="protein sequence ID" value="PZO41986.1"/>
    <property type="molecule type" value="Genomic_DNA"/>
</dbReference>
<reference evidence="2 3" key="2">
    <citation type="submission" date="2018-06" db="EMBL/GenBank/DDBJ databases">
        <title>Metagenomic assembly of (sub)arctic Cyanobacteria and their associated microbiome from non-axenic cultures.</title>
        <authorList>
            <person name="Baurain D."/>
        </authorList>
    </citation>
    <scope>NUCLEOTIDE SEQUENCE [LARGE SCALE GENOMIC DNA]</scope>
    <source>
        <strain evidence="2">ULC041bin1</strain>
    </source>
</reference>